<evidence type="ECO:0000259" key="12">
    <source>
        <dbReference type="Pfam" id="PF00520"/>
    </source>
</evidence>
<keyword evidence="4 11" id="KW-0812">Transmembrane</keyword>
<evidence type="ECO:0000256" key="2">
    <source>
        <dbReference type="ARBA" id="ARBA00022448"/>
    </source>
</evidence>
<feature type="domain" description="Cation/H+ exchanger transmembrane" evidence="13">
    <location>
        <begin position="41"/>
        <end position="454"/>
    </location>
</feature>
<organism evidence="14 15">
    <name type="scientific">Prorocentrum cordatum</name>
    <dbReference type="NCBI Taxonomy" id="2364126"/>
    <lineage>
        <taxon>Eukaryota</taxon>
        <taxon>Sar</taxon>
        <taxon>Alveolata</taxon>
        <taxon>Dinophyceae</taxon>
        <taxon>Prorocentrales</taxon>
        <taxon>Prorocentraceae</taxon>
        <taxon>Prorocentrum</taxon>
    </lineage>
</organism>
<feature type="compositionally biased region" description="Basic residues" evidence="10">
    <location>
        <begin position="1141"/>
        <end position="1151"/>
    </location>
</feature>
<accession>A0ABN9UIC4</accession>
<feature type="transmembrane region" description="Helical" evidence="11">
    <location>
        <begin position="196"/>
        <end position="213"/>
    </location>
</feature>
<feature type="region of interest" description="Disordered" evidence="10">
    <location>
        <begin position="1029"/>
        <end position="1206"/>
    </location>
</feature>
<feature type="compositionally biased region" description="Low complexity" evidence="10">
    <location>
        <begin position="1157"/>
        <end position="1176"/>
    </location>
</feature>
<evidence type="ECO:0000256" key="8">
    <source>
        <dbReference type="ARBA" id="ARBA00023136"/>
    </source>
</evidence>
<keyword evidence="8 11" id="KW-0472">Membrane</keyword>
<evidence type="ECO:0000313" key="15">
    <source>
        <dbReference type="Proteomes" id="UP001189429"/>
    </source>
</evidence>
<evidence type="ECO:0000256" key="5">
    <source>
        <dbReference type="ARBA" id="ARBA00022989"/>
    </source>
</evidence>
<gene>
    <name evidence="14" type="ORF">PCOR1329_LOCUS48800</name>
</gene>
<dbReference type="Pfam" id="PF00999">
    <property type="entry name" value="Na_H_Exchanger"/>
    <property type="match status" value="1"/>
</dbReference>
<evidence type="ECO:0000256" key="9">
    <source>
        <dbReference type="ARBA" id="ARBA00023201"/>
    </source>
</evidence>
<dbReference type="InterPro" id="IPR005821">
    <property type="entry name" value="Ion_trans_dom"/>
</dbReference>
<evidence type="ECO:0008006" key="16">
    <source>
        <dbReference type="Google" id="ProtNLM"/>
    </source>
</evidence>
<dbReference type="InterPro" id="IPR018422">
    <property type="entry name" value="Cation/H_exchanger_CPA1"/>
</dbReference>
<feature type="region of interest" description="Disordered" evidence="10">
    <location>
        <begin position="1"/>
        <end position="20"/>
    </location>
</feature>
<feature type="transmembrane region" description="Helical" evidence="11">
    <location>
        <begin position="286"/>
        <end position="304"/>
    </location>
</feature>
<feature type="transmembrane region" description="Helical" evidence="11">
    <location>
        <begin position="262"/>
        <end position="280"/>
    </location>
</feature>
<keyword evidence="5 11" id="KW-1133">Transmembrane helix</keyword>
<dbReference type="InterPro" id="IPR027359">
    <property type="entry name" value="Volt_channel_dom_sf"/>
</dbReference>
<feature type="transmembrane region" description="Helical" evidence="11">
    <location>
        <begin position="747"/>
        <end position="767"/>
    </location>
</feature>
<evidence type="ECO:0000256" key="1">
    <source>
        <dbReference type="ARBA" id="ARBA00004651"/>
    </source>
</evidence>
<feature type="compositionally biased region" description="Basic and acidic residues" evidence="10">
    <location>
        <begin position="1096"/>
        <end position="1107"/>
    </location>
</feature>
<feature type="region of interest" description="Disordered" evidence="10">
    <location>
        <begin position="1289"/>
        <end position="1309"/>
    </location>
</feature>
<feature type="transmembrane region" description="Helical" evidence="11">
    <location>
        <begin position="818"/>
        <end position="838"/>
    </location>
</feature>
<evidence type="ECO:0000256" key="3">
    <source>
        <dbReference type="ARBA" id="ARBA00022475"/>
    </source>
</evidence>
<dbReference type="PANTHER" id="PTHR10110:SF86">
    <property type="entry name" value="SODIUM_HYDROGEN EXCHANGER 7"/>
    <property type="match status" value="1"/>
</dbReference>
<feature type="transmembrane region" description="Helical" evidence="11">
    <location>
        <begin position="233"/>
        <end position="250"/>
    </location>
</feature>
<dbReference type="Proteomes" id="UP001189429">
    <property type="component" value="Unassembled WGS sequence"/>
</dbReference>
<feature type="non-terminal residue" evidence="14">
    <location>
        <position position="1"/>
    </location>
</feature>
<feature type="transmembrane region" description="Helical" evidence="11">
    <location>
        <begin position="390"/>
        <end position="410"/>
    </location>
</feature>
<feature type="domain" description="Ion transport" evidence="12">
    <location>
        <begin position="749"/>
        <end position="868"/>
    </location>
</feature>
<evidence type="ECO:0000256" key="7">
    <source>
        <dbReference type="ARBA" id="ARBA00023065"/>
    </source>
</evidence>
<dbReference type="Gene3D" id="1.20.120.350">
    <property type="entry name" value="Voltage-gated potassium channels. Chain C"/>
    <property type="match status" value="1"/>
</dbReference>
<dbReference type="EMBL" id="CAUYUJ010015901">
    <property type="protein sequence ID" value="CAK0859427.1"/>
    <property type="molecule type" value="Genomic_DNA"/>
</dbReference>
<name>A0ABN9UIC4_9DINO</name>
<dbReference type="PANTHER" id="PTHR10110">
    <property type="entry name" value="SODIUM/HYDROGEN EXCHANGER"/>
    <property type="match status" value="1"/>
</dbReference>
<feature type="transmembrane region" description="Helical" evidence="11">
    <location>
        <begin position="316"/>
        <end position="336"/>
    </location>
</feature>
<comment type="caution">
    <text evidence="14">The sequence shown here is derived from an EMBL/GenBank/DDBJ whole genome shotgun (WGS) entry which is preliminary data.</text>
</comment>
<feature type="compositionally biased region" description="Low complexity" evidence="10">
    <location>
        <begin position="1060"/>
        <end position="1083"/>
    </location>
</feature>
<dbReference type="SUPFAM" id="SSF81324">
    <property type="entry name" value="Voltage-gated potassium channels"/>
    <property type="match status" value="1"/>
</dbReference>
<feature type="transmembrane region" description="Helical" evidence="11">
    <location>
        <begin position="154"/>
        <end position="175"/>
    </location>
</feature>
<evidence type="ECO:0000256" key="4">
    <source>
        <dbReference type="ARBA" id="ARBA00022692"/>
    </source>
</evidence>
<feature type="transmembrane region" description="Helical" evidence="11">
    <location>
        <begin position="348"/>
        <end position="369"/>
    </location>
</feature>
<proteinExistence type="predicted"/>
<dbReference type="InterPro" id="IPR006153">
    <property type="entry name" value="Cation/H_exchanger_TM"/>
</dbReference>
<evidence type="ECO:0000259" key="13">
    <source>
        <dbReference type="Pfam" id="PF00999"/>
    </source>
</evidence>
<sequence>AGAPAPRRRRLGGGAASCGGDDSHPHEVLFFLMWAIGVGAFIASLMMLKLFKREWLQQTVVLFILGVLYSGVMEKAGLKDDVGAVGRSFSMWMCIDPHLLLYTMLPPLLAGDAMGIDTRVAFKVAKQCFYLAGPGVLVNASLTAVALQSLHDEWPWWLCMTAGAILCATDPVAVVSLLKELGASPTLTVQIQGESLLNDGTAIVLYSFAYAFLSKKDTSDPGNMVLTGVAMTLYSWGVGFAIGIVYWLWIWAVNSKFHHQSAVIQIALTLACAYSSFLVAEGLLHLSGVLATVSSSLVLAHNMWPHVQNHHTMHTVWHMFEYLGNTIIFFLAGALTGQKLWSVTWGDWMNLGLIYVAITVIRGLIMFCSRPLLTVLHADRAEVSVADCMVMTWGGLRGAVGLALAIQVSIDRAADDSGHEHISEEDADRVLFYVGGVALLTLIINATTCPSLVKKLGLTKTPEAKMKLMSLIGEKIHRHMQTEIACQQDVTPRVTRKLSEMLHDMDDHLHHVQGSDTTKDTLDVLQAVSRGPARASLVALEIPTVQEVINERPEKVYNTFEAAARLWSRVDEADRKAFRNLFDAGDAAVMAPFEARPEHAQGLLEDMRLSNGKPDAGLIRAVNDSFLSMLKADYKRQQHEGLVSNAEAKVLIDSITAGMSRPAFDLWDFKYICQSKKLAWSVDADSLLRPSPGEEESKGSNTQVALRSIDESKKQTWRSILQELPIPKGDKGFDLHKHGWLESFVEGAMFQAVVIFVVIANSIFVNIEAIATEGQESVNGGWLVTEVVFNAFFTVEFVVKLAILRARYFGAWNCFDMLLVFMGWGGIIAELVLVGSGVGTQEAQLTKGARSLKTLRALRLVRLVRLLQEFHFRYTRGVESCGWTEERLGRLSVAMAFVRAHSRASAALLEFFGGGDGEACLLGGETFAGCGVRIPNLPEVSRCVLQSMTAVCQAMVVGSFEVLLLPPWLLREKAACHQSIETAAALEKFIEEAREDGVLNAKEAHSMVHPMHDYLRNRQATLDNMRFGRFPHTRRSTIHSDDSQGMRPVSRRNSIGGDARSSPRLGGLLRKSRSRSASPLAKSPTDVAAQASLLDSHGDSPREHDPDSAAAEASLMGSPPYGSPASLGPEYGSPPKPGGRPARKAKAKAKKAIAQTALPAEEVPLEAASPQPGAKAQAKRKAKRALAGEEMAGDAAAMPRPPARPAALAAARTLAGEEMADDAAARTLADEEMADEAAAMPRQTARPAALAAARTLAGEEMADDAAAMPRQTARPAALAAARTLAGEEMAGEEAKAPSPVVFGAATPEQ</sequence>
<feature type="transmembrane region" description="Helical" evidence="11">
    <location>
        <begin position="28"/>
        <end position="48"/>
    </location>
</feature>
<comment type="subcellular location">
    <subcellularLocation>
        <location evidence="1">Cell membrane</location>
        <topology evidence="1">Multi-pass membrane protein</topology>
    </subcellularLocation>
</comment>
<keyword evidence="2" id="KW-0813">Transport</keyword>
<dbReference type="Gene3D" id="6.10.140.1330">
    <property type="match status" value="1"/>
</dbReference>
<keyword evidence="7" id="KW-0406">Ion transport</keyword>
<evidence type="ECO:0000256" key="6">
    <source>
        <dbReference type="ARBA" id="ARBA00023053"/>
    </source>
</evidence>
<evidence type="ECO:0000313" key="14">
    <source>
        <dbReference type="EMBL" id="CAK0859427.1"/>
    </source>
</evidence>
<keyword evidence="3" id="KW-1003">Cell membrane</keyword>
<dbReference type="Pfam" id="PF00520">
    <property type="entry name" value="Ion_trans"/>
    <property type="match status" value="1"/>
</dbReference>
<keyword evidence="9" id="KW-0739">Sodium transport</keyword>
<evidence type="ECO:0000256" key="11">
    <source>
        <dbReference type="SAM" id="Phobius"/>
    </source>
</evidence>
<keyword evidence="15" id="KW-1185">Reference proteome</keyword>
<reference evidence="14" key="1">
    <citation type="submission" date="2023-10" db="EMBL/GenBank/DDBJ databases">
        <authorList>
            <person name="Chen Y."/>
            <person name="Shah S."/>
            <person name="Dougan E. K."/>
            <person name="Thang M."/>
            <person name="Chan C."/>
        </authorList>
    </citation>
    <scope>NUCLEOTIDE SEQUENCE [LARGE SCALE GENOMIC DNA]</scope>
</reference>
<keyword evidence="6" id="KW-0915">Sodium</keyword>
<feature type="compositionally biased region" description="Low complexity" evidence="10">
    <location>
        <begin position="1188"/>
        <end position="1198"/>
    </location>
</feature>
<feature type="transmembrane region" description="Helical" evidence="11">
    <location>
        <begin position="128"/>
        <end position="148"/>
    </location>
</feature>
<evidence type="ECO:0000256" key="10">
    <source>
        <dbReference type="SAM" id="MobiDB-lite"/>
    </source>
</evidence>
<feature type="transmembrane region" description="Helical" evidence="11">
    <location>
        <begin position="430"/>
        <end position="453"/>
    </location>
</feature>
<protein>
    <recommendedName>
        <fullName evidence="16">Sodium/hydrogen exchanger</fullName>
    </recommendedName>
</protein>
<feature type="transmembrane region" description="Helical" evidence="11">
    <location>
        <begin position="55"/>
        <end position="72"/>
    </location>
</feature>
<feature type="compositionally biased region" description="Basic residues" evidence="10">
    <location>
        <begin position="1"/>
        <end position="11"/>
    </location>
</feature>
<feature type="transmembrane region" description="Helical" evidence="11">
    <location>
        <begin position="787"/>
        <end position="806"/>
    </location>
</feature>